<accession>A0A367VHI8</accession>
<dbReference type="Proteomes" id="UP000253061">
    <property type="component" value="Unassembled WGS sequence"/>
</dbReference>
<dbReference type="InterPro" id="IPR035437">
    <property type="entry name" value="SNase_OB-fold_sf"/>
</dbReference>
<dbReference type="Gene3D" id="2.40.50.90">
    <property type="match status" value="1"/>
</dbReference>
<reference evidence="1 2" key="1">
    <citation type="submission" date="2014-07" db="EMBL/GenBank/DDBJ databases">
        <title>Draft genome sequence of Thalassospira profundimaris R8-17.</title>
        <authorList>
            <person name="Lai Q."/>
            <person name="Shao Z."/>
        </authorList>
    </citation>
    <scope>NUCLEOTIDE SEQUENCE [LARGE SCALE GENOMIC DNA]</scope>
    <source>
        <strain evidence="1 2">R8-17</strain>
    </source>
</reference>
<comment type="caution">
    <text evidence="1">The sequence shown here is derived from an EMBL/GenBank/DDBJ whole genome shotgun (WGS) entry which is preliminary data.</text>
</comment>
<name>A0A367VHI8_9PROT</name>
<proteinExistence type="predicted"/>
<sequence>MSLKFLKTIEASLKRVTRLIALLAIPALIALALHWHSAPVRAADTSPGLSSPGGLVTKGRDILVIDGDTIMIAGQVVDIAGMDAPELGQQCLHNGSFWDCGMSSAMQLRKYFAMAPFDVHCWPGDQARAGEADGFPVVECGIGERDVAAAMISDGEAFPIAGYSHRYDRLSQDAGNAGIGIHGGDLIAPADWRKGDRLDGENARCLFVDDGNGNYLSTLDPRFSQYESKDLKKICSDEEAREMNLQYRAPAP</sequence>
<evidence type="ECO:0000313" key="1">
    <source>
        <dbReference type="EMBL" id="RCK23872.1"/>
    </source>
</evidence>
<dbReference type="EMBL" id="JPWB01000002">
    <property type="protein sequence ID" value="RCK23872.1"/>
    <property type="molecule type" value="Genomic_DNA"/>
</dbReference>
<gene>
    <name evidence="1" type="ORF">TH6_03890</name>
</gene>
<dbReference type="RefSeq" id="WP_232310544.1">
    <property type="nucleotide sequence ID" value="NZ_JPWB01000002.1"/>
</dbReference>
<dbReference type="AlphaFoldDB" id="A0A367VHI8"/>
<protein>
    <submittedName>
        <fullName evidence="1">Nuclease</fullName>
    </submittedName>
</protein>
<evidence type="ECO:0000313" key="2">
    <source>
        <dbReference type="Proteomes" id="UP000253061"/>
    </source>
</evidence>
<organism evidence="1 2">
    <name type="scientific">Thalassospira profundimaris</name>
    <dbReference type="NCBI Taxonomy" id="502049"/>
    <lineage>
        <taxon>Bacteria</taxon>
        <taxon>Pseudomonadati</taxon>
        <taxon>Pseudomonadota</taxon>
        <taxon>Alphaproteobacteria</taxon>
        <taxon>Rhodospirillales</taxon>
        <taxon>Thalassospiraceae</taxon>
        <taxon>Thalassospira</taxon>
    </lineage>
</organism>
<dbReference type="SUPFAM" id="SSF50199">
    <property type="entry name" value="Staphylococcal nuclease"/>
    <property type="match status" value="1"/>
</dbReference>